<accession>A0AAE3GKV3</accession>
<proteinExistence type="predicted"/>
<evidence type="ECO:0000313" key="2">
    <source>
        <dbReference type="EMBL" id="MCP2169119.1"/>
    </source>
</evidence>
<reference evidence="2" key="1">
    <citation type="submission" date="2022-06" db="EMBL/GenBank/DDBJ databases">
        <title>Genomic Encyclopedia of Archaeal and Bacterial Type Strains, Phase II (KMG-II): from individual species to whole genera.</title>
        <authorList>
            <person name="Goeker M."/>
        </authorList>
    </citation>
    <scope>NUCLEOTIDE SEQUENCE</scope>
    <source>
        <strain evidence="2">DSM 43935</strain>
    </source>
</reference>
<feature type="domain" description="DUF5753" evidence="1">
    <location>
        <begin position="1"/>
        <end position="83"/>
    </location>
</feature>
<protein>
    <recommendedName>
        <fullName evidence="1">DUF5753 domain-containing protein</fullName>
    </recommendedName>
</protein>
<gene>
    <name evidence="2" type="ORF">LX83_006003</name>
</gene>
<dbReference type="AlphaFoldDB" id="A0AAE3GKV3"/>
<dbReference type="EMBL" id="JAMTCK010000017">
    <property type="protein sequence ID" value="MCP2169119.1"/>
    <property type="molecule type" value="Genomic_DNA"/>
</dbReference>
<evidence type="ECO:0000259" key="1">
    <source>
        <dbReference type="Pfam" id="PF19054"/>
    </source>
</evidence>
<sequence>MIDLAEQPSVTLQVVRSEAGFNPLLEGPFILFEFAKGKPIVHLEHHRAALFLQNERDVADFGAAAAAIREMALEPDESVEFIADVMHDWRDK</sequence>
<dbReference type="Proteomes" id="UP001206128">
    <property type="component" value="Unassembled WGS sequence"/>
</dbReference>
<evidence type="ECO:0000313" key="3">
    <source>
        <dbReference type="Proteomes" id="UP001206128"/>
    </source>
</evidence>
<organism evidence="2 3">
    <name type="scientific">Goodfellowiella coeruleoviolacea</name>
    <dbReference type="NCBI Taxonomy" id="334858"/>
    <lineage>
        <taxon>Bacteria</taxon>
        <taxon>Bacillati</taxon>
        <taxon>Actinomycetota</taxon>
        <taxon>Actinomycetes</taxon>
        <taxon>Pseudonocardiales</taxon>
        <taxon>Pseudonocardiaceae</taxon>
        <taxon>Goodfellowiella</taxon>
    </lineage>
</organism>
<comment type="caution">
    <text evidence="2">The sequence shown here is derived from an EMBL/GenBank/DDBJ whole genome shotgun (WGS) entry which is preliminary data.</text>
</comment>
<name>A0AAE3GKV3_9PSEU</name>
<dbReference type="Pfam" id="PF19054">
    <property type="entry name" value="DUF5753"/>
    <property type="match status" value="1"/>
</dbReference>
<keyword evidence="3" id="KW-1185">Reference proteome</keyword>
<dbReference type="InterPro" id="IPR043917">
    <property type="entry name" value="DUF5753"/>
</dbReference>